<dbReference type="AlphaFoldDB" id="A0A1I7HX72"/>
<dbReference type="OrthoDB" id="3651437at2"/>
<keyword evidence="2" id="KW-1185">Reference proteome</keyword>
<dbReference type="Pfam" id="PF09338">
    <property type="entry name" value="Gly_reductase"/>
    <property type="match status" value="1"/>
</dbReference>
<dbReference type="GO" id="GO:0050002">
    <property type="term" value="F:D-proline reductase activity"/>
    <property type="evidence" value="ECO:0007669"/>
    <property type="project" value="InterPro"/>
</dbReference>
<dbReference type="NCBIfam" id="TIGR04480">
    <property type="entry name" value="D_pro_red_PrdA"/>
    <property type="match status" value="1"/>
</dbReference>
<dbReference type="RefSeq" id="WP_090471864.1">
    <property type="nucleotide sequence ID" value="NZ_FOWF01000029.1"/>
</dbReference>
<dbReference type="EMBL" id="FPBT01000026">
    <property type="protein sequence ID" value="SFU65325.1"/>
    <property type="molecule type" value="Genomic_DNA"/>
</dbReference>
<evidence type="ECO:0000313" key="2">
    <source>
        <dbReference type="Proteomes" id="UP000198817"/>
    </source>
</evidence>
<accession>A0A1I7HX72</accession>
<name>A0A1I7HX72_9FIRM</name>
<sequence length="620" mass="66537">MSLSLEYAKEHANDPAVLCCRAEAGTELTSKNLEDPSIFDDLIESGLLNVEGALKIGQVLNGTKLTKTLDSLSPLTADVVDKFDAVEGEAAPAEAPVAEEAPAAPAAPAAPVAATTVGGGLKIHIGEGKEIDIEIPAGITAAGGAVAVPVQEAAAPAAAAAAPAEEEEKVVRELTRKHFQINEVKRGPETKIEGTTLYIREGIEQDCIDDQVLVKDFKLEIITPDKYHTYSETIMDVQPIATKEGDAELGTGVTRVIDGAIMVLTGTDENGVQIGEFGSSEGYLDENIQWGRPGCPEKGEIFIKGQVTVQAKTNMERRGPIAAHTAFDIITQEIREALKVADESLVTDTQELKQVRRPGKKKVVIVKEIMGQGAMHDNFLLPVEPVGVLGARPNVDLGNVPVVVSPLEVLDGCIHALTCIGPASKEMSRHYWREPLVIEALHDPEVDLCGVILVGSPQINAEKFYVSKRVGMTVEALDVDGAFVTTEGFGNNHIDFSSHLEQIGMRGIPVVGMSFCAMQGALVVGNKYMNAMVDNNKSKSGIENEVLGCNTLAPEDAIRALAMLKSEMAGEPVKAAERKWNPAVKQNNVELIEEAYGKKIELEENEQSLPMSQKRKEKYD</sequence>
<dbReference type="InterPro" id="IPR015417">
    <property type="entry name" value="Gly_reductase_pB_sua/b"/>
</dbReference>
<evidence type="ECO:0000313" key="1">
    <source>
        <dbReference type="EMBL" id="SFU65325.1"/>
    </source>
</evidence>
<reference evidence="1 2" key="1">
    <citation type="submission" date="2016-10" db="EMBL/GenBank/DDBJ databases">
        <authorList>
            <person name="de Groot N.N."/>
        </authorList>
    </citation>
    <scope>NUCLEOTIDE SEQUENCE [LARGE SCALE GENOMIC DNA]</scope>
    <source>
        <strain evidence="1 2">KHGC13</strain>
    </source>
</reference>
<dbReference type="Proteomes" id="UP000198817">
    <property type="component" value="Unassembled WGS sequence"/>
</dbReference>
<proteinExistence type="predicted"/>
<protein>
    <submittedName>
        <fullName evidence="1">D-proline reductase (Dithiol) PrdA</fullName>
    </submittedName>
</protein>
<gene>
    <name evidence="1" type="ORF">SAMN05216508_12616</name>
</gene>
<dbReference type="STRING" id="155865.SAMN05216515_12915"/>
<organism evidence="1 2">
    <name type="scientific">Eubacterium pyruvativorans</name>
    <dbReference type="NCBI Taxonomy" id="155865"/>
    <lineage>
        <taxon>Bacteria</taxon>
        <taxon>Bacillati</taxon>
        <taxon>Bacillota</taxon>
        <taxon>Clostridia</taxon>
        <taxon>Eubacteriales</taxon>
        <taxon>Eubacteriaceae</taxon>
        <taxon>Eubacterium</taxon>
    </lineage>
</organism>
<dbReference type="InterPro" id="IPR031002">
    <property type="entry name" value="D_pro_red_PrdA"/>
</dbReference>